<dbReference type="SUPFAM" id="SSF75005">
    <property type="entry name" value="Arabinanase/levansucrase/invertase"/>
    <property type="match status" value="1"/>
</dbReference>
<name>A0A914C8M5_9BILA</name>
<dbReference type="AlphaFoldDB" id="A0A914C8M5"/>
<dbReference type="InterPro" id="IPR023296">
    <property type="entry name" value="Glyco_hydro_beta-prop_sf"/>
</dbReference>
<dbReference type="WBParaSite" id="ACRNAN_Path_578.g2167.t1">
    <property type="protein sequence ID" value="ACRNAN_Path_578.g2167.t1"/>
    <property type="gene ID" value="ACRNAN_Path_578.g2167"/>
</dbReference>
<reference evidence="2" key="1">
    <citation type="submission" date="2022-11" db="UniProtKB">
        <authorList>
            <consortium name="WormBaseParasite"/>
        </authorList>
    </citation>
    <scope>IDENTIFICATION</scope>
</reference>
<evidence type="ECO:0000313" key="2">
    <source>
        <dbReference type="WBParaSite" id="ACRNAN_Path_578.g2167.t1"/>
    </source>
</evidence>
<protein>
    <submittedName>
        <fullName evidence="2">Uncharacterized protein</fullName>
    </submittedName>
</protein>
<organism evidence="1 2">
    <name type="scientific">Acrobeloides nanus</name>
    <dbReference type="NCBI Taxonomy" id="290746"/>
    <lineage>
        <taxon>Eukaryota</taxon>
        <taxon>Metazoa</taxon>
        <taxon>Ecdysozoa</taxon>
        <taxon>Nematoda</taxon>
        <taxon>Chromadorea</taxon>
        <taxon>Rhabditida</taxon>
        <taxon>Tylenchina</taxon>
        <taxon>Cephalobomorpha</taxon>
        <taxon>Cephaloboidea</taxon>
        <taxon>Cephalobidae</taxon>
        <taxon>Acrobeloides</taxon>
    </lineage>
</organism>
<proteinExistence type="predicted"/>
<dbReference type="Proteomes" id="UP000887540">
    <property type="component" value="Unplaced"/>
</dbReference>
<sequence>MGSDLCWIQDPRVAYLEEEEDHMTYFMFYDVICYGGHTSNQHQIAFATNLNPLNQTSWNQSFKTIPGIDSMNSQNPAVLFRTAKNGLSQHYLFYGAINVAGTRSIEYLTSNDSYEWQGDKEVLMSERNNTK</sequence>
<accession>A0A914C8M5</accession>
<evidence type="ECO:0000313" key="1">
    <source>
        <dbReference type="Proteomes" id="UP000887540"/>
    </source>
</evidence>
<dbReference type="Gene3D" id="2.115.10.20">
    <property type="entry name" value="Glycosyl hydrolase domain, family 43"/>
    <property type="match status" value="1"/>
</dbReference>
<keyword evidence="1" id="KW-1185">Reference proteome</keyword>